<dbReference type="Pfam" id="PF09831">
    <property type="entry name" value="DUF2058"/>
    <property type="match status" value="1"/>
</dbReference>
<proteinExistence type="predicted"/>
<dbReference type="InParanoid" id="A0A7X0MUJ6"/>
<dbReference type="RefSeq" id="WP_166851502.1">
    <property type="nucleotide sequence ID" value="NZ_JAAONY010000001.1"/>
</dbReference>
<accession>A0A7X0MUJ6</accession>
<organism evidence="3 4">
    <name type="scientific">Pseudoteredinibacter isoporae</name>
    <dbReference type="NCBI Taxonomy" id="570281"/>
    <lineage>
        <taxon>Bacteria</taxon>
        <taxon>Pseudomonadati</taxon>
        <taxon>Pseudomonadota</taxon>
        <taxon>Gammaproteobacteria</taxon>
        <taxon>Cellvibrionales</taxon>
        <taxon>Cellvibrionaceae</taxon>
        <taxon>Pseudoteredinibacter</taxon>
    </lineage>
</organism>
<gene>
    <name evidence="3" type="ORF">HNR48_000631</name>
</gene>
<name>A0A7X0MUJ6_9GAMM</name>
<comment type="caution">
    <text evidence="3">The sequence shown here is derived from an EMBL/GenBank/DDBJ whole genome shotgun (WGS) entry which is preliminary data.</text>
</comment>
<keyword evidence="1" id="KW-0175">Coiled coil</keyword>
<evidence type="ECO:0000256" key="1">
    <source>
        <dbReference type="SAM" id="Coils"/>
    </source>
</evidence>
<feature type="coiled-coil region" evidence="1">
    <location>
        <begin position="53"/>
        <end position="92"/>
    </location>
</feature>
<dbReference type="AlphaFoldDB" id="A0A7X0MUJ6"/>
<feature type="region of interest" description="Disordered" evidence="2">
    <location>
        <begin position="20"/>
        <end position="44"/>
    </location>
</feature>
<feature type="compositionally biased region" description="Basic residues" evidence="2">
    <location>
        <begin position="26"/>
        <end position="35"/>
    </location>
</feature>
<protein>
    <recommendedName>
        <fullName evidence="5">DUF2058 domain-containing protein</fullName>
    </recommendedName>
</protein>
<evidence type="ECO:0000313" key="4">
    <source>
        <dbReference type="Proteomes" id="UP000528457"/>
    </source>
</evidence>
<reference evidence="3 4" key="1">
    <citation type="submission" date="2020-08" db="EMBL/GenBank/DDBJ databases">
        <title>Genomic Encyclopedia of Type Strains, Phase IV (KMG-IV): sequencing the most valuable type-strain genomes for metagenomic binning, comparative biology and taxonomic classification.</title>
        <authorList>
            <person name="Goeker M."/>
        </authorList>
    </citation>
    <scope>NUCLEOTIDE SEQUENCE [LARGE SCALE GENOMIC DNA]</scope>
    <source>
        <strain evidence="3 4">DSM 22368</strain>
    </source>
</reference>
<evidence type="ECO:0000256" key="2">
    <source>
        <dbReference type="SAM" id="MobiDB-lite"/>
    </source>
</evidence>
<dbReference type="FunCoup" id="A0A7X0MUJ6">
    <property type="interactions" value="45"/>
</dbReference>
<dbReference type="EMBL" id="JACHHT010000001">
    <property type="protein sequence ID" value="MBB6520353.1"/>
    <property type="molecule type" value="Genomic_DNA"/>
</dbReference>
<dbReference type="Proteomes" id="UP000528457">
    <property type="component" value="Unassembled WGS sequence"/>
</dbReference>
<sequence length="179" mass="20412">MSKSLQEQLLGAGLVDQKKAKAISKEKRKKAKQTPKGHQQEDEIKLAAKQKLAEKAERDRAMNQERQKEIEAKEIQAQIRQLIKQNAISRKDGEVAYSFTHEKKIKKIYVNETLQGQLARGQIAIVAEGEAYELVPKAVADKIAQRDEARVVLQNERSTEVAEEDDPYADYQIPDDLMW</sequence>
<evidence type="ECO:0000313" key="3">
    <source>
        <dbReference type="EMBL" id="MBB6520353.1"/>
    </source>
</evidence>
<evidence type="ECO:0008006" key="5">
    <source>
        <dbReference type="Google" id="ProtNLM"/>
    </source>
</evidence>
<keyword evidence="4" id="KW-1185">Reference proteome</keyword>
<dbReference type="InterPro" id="IPR018636">
    <property type="entry name" value="DUF2058"/>
</dbReference>